<evidence type="ECO:0000313" key="4">
    <source>
        <dbReference type="EMBL" id="SPD27319.1"/>
    </source>
</evidence>
<accession>A0A2N9I6M5</accession>
<dbReference type="EMBL" id="OIVN01004157">
    <property type="protein sequence ID" value="SPD15773.1"/>
    <property type="molecule type" value="Genomic_DNA"/>
</dbReference>
<proteinExistence type="predicted"/>
<gene>
    <name evidence="2" type="ORF">FSB_LOCUS43655</name>
    <name evidence="3" type="ORF">FSB_LOCUS47541</name>
    <name evidence="4" type="ORF">FSB_LOCUS55201</name>
</gene>
<dbReference type="EMBL" id="OIVN01004868">
    <property type="protein sequence ID" value="SPD19659.1"/>
    <property type="molecule type" value="Genomic_DNA"/>
</dbReference>
<organism evidence="3">
    <name type="scientific">Fagus sylvatica</name>
    <name type="common">Beechnut</name>
    <dbReference type="NCBI Taxonomy" id="28930"/>
    <lineage>
        <taxon>Eukaryota</taxon>
        <taxon>Viridiplantae</taxon>
        <taxon>Streptophyta</taxon>
        <taxon>Embryophyta</taxon>
        <taxon>Tracheophyta</taxon>
        <taxon>Spermatophyta</taxon>
        <taxon>Magnoliopsida</taxon>
        <taxon>eudicotyledons</taxon>
        <taxon>Gunneridae</taxon>
        <taxon>Pentapetalae</taxon>
        <taxon>rosids</taxon>
        <taxon>fabids</taxon>
        <taxon>Fagales</taxon>
        <taxon>Fagaceae</taxon>
        <taxon>Fagus</taxon>
    </lineage>
</organism>
<name>A0A2N9I6M5_FAGSY</name>
<reference evidence="3" key="1">
    <citation type="submission" date="2018-02" db="EMBL/GenBank/DDBJ databases">
        <authorList>
            <person name="Cohen D.B."/>
            <person name="Kent A.D."/>
        </authorList>
    </citation>
    <scope>NUCLEOTIDE SEQUENCE</scope>
</reference>
<protein>
    <submittedName>
        <fullName evidence="3">Uncharacterized protein</fullName>
    </submittedName>
</protein>
<dbReference type="AlphaFoldDB" id="A0A2N9I6M5"/>
<evidence type="ECO:0000313" key="3">
    <source>
        <dbReference type="EMBL" id="SPD19659.1"/>
    </source>
</evidence>
<feature type="compositionally biased region" description="Low complexity" evidence="1">
    <location>
        <begin position="101"/>
        <end position="113"/>
    </location>
</feature>
<sequence length="124" mass="12763">MKDPTLEIKFVYQNGLLRPSNGAFNEKSGGLGRGSPPGGRLGRGSPPDRQRSGTATPGGSPAVGHLQTGSLGRGSPPVRPLWPRQATGSGWGGSLRRQATGSPSSRGSPPVRGLWAVVPLPVHI</sequence>
<feature type="region of interest" description="Disordered" evidence="1">
    <location>
        <begin position="17"/>
        <end position="113"/>
    </location>
</feature>
<evidence type="ECO:0000313" key="2">
    <source>
        <dbReference type="EMBL" id="SPD15773.1"/>
    </source>
</evidence>
<dbReference type="EMBL" id="OIVN01006187">
    <property type="protein sequence ID" value="SPD27319.1"/>
    <property type="molecule type" value="Genomic_DNA"/>
</dbReference>
<evidence type="ECO:0000256" key="1">
    <source>
        <dbReference type="SAM" id="MobiDB-lite"/>
    </source>
</evidence>
<feature type="compositionally biased region" description="Gly residues" evidence="1">
    <location>
        <begin position="29"/>
        <end position="42"/>
    </location>
</feature>